<dbReference type="InterPro" id="IPR008254">
    <property type="entry name" value="Flavodoxin/NO_synth"/>
</dbReference>
<dbReference type="InterPro" id="IPR001226">
    <property type="entry name" value="Flavodoxin_CS"/>
</dbReference>
<dbReference type="PROSITE" id="PS50902">
    <property type="entry name" value="FLAVODOXIN_LIKE"/>
    <property type="match status" value="1"/>
</dbReference>
<proteinExistence type="predicted"/>
<dbReference type="InterPro" id="IPR029039">
    <property type="entry name" value="Flavoprotein-like_sf"/>
</dbReference>
<reference evidence="2" key="1">
    <citation type="submission" date="2019-08" db="EMBL/GenBank/DDBJ databases">
        <authorList>
            <person name="Kucharzyk K."/>
            <person name="Murdoch R.W."/>
            <person name="Higgins S."/>
            <person name="Loffler F."/>
        </authorList>
    </citation>
    <scope>NUCLEOTIDE SEQUENCE</scope>
</reference>
<protein>
    <recommendedName>
        <fullName evidence="1">Flavodoxin-like domain-containing protein</fullName>
    </recommendedName>
</protein>
<dbReference type="PANTHER" id="PTHR39201">
    <property type="entry name" value="EXPORTED PROTEIN-RELATED"/>
    <property type="match status" value="1"/>
</dbReference>
<dbReference type="AlphaFoldDB" id="A0A645AZ68"/>
<dbReference type="GO" id="GO:0010181">
    <property type="term" value="F:FMN binding"/>
    <property type="evidence" value="ECO:0007669"/>
    <property type="project" value="InterPro"/>
</dbReference>
<organism evidence="2">
    <name type="scientific">bioreactor metagenome</name>
    <dbReference type="NCBI Taxonomy" id="1076179"/>
    <lineage>
        <taxon>unclassified sequences</taxon>
        <taxon>metagenomes</taxon>
        <taxon>ecological metagenomes</taxon>
    </lineage>
</organism>
<dbReference type="SUPFAM" id="SSF52218">
    <property type="entry name" value="Flavoproteins"/>
    <property type="match status" value="1"/>
</dbReference>
<dbReference type="Gene3D" id="3.40.50.360">
    <property type="match status" value="1"/>
</dbReference>
<dbReference type="PANTHER" id="PTHR39201:SF1">
    <property type="entry name" value="FLAVODOXIN-LIKE DOMAIN-CONTAINING PROTEIN"/>
    <property type="match status" value="1"/>
</dbReference>
<sequence>MKNLIVYYSMTGNTRVLAREIHRIAGGDLIEIEEIKKRSPNKMMGPAFEALIGKKSAIKPMDSIEKYDTILIGTPVWASRSTPAVNSFLSKAKLNGKKIYLFFTLADDKKPQSLIDSMTKRIEKHGARVEDSFFIQTSMKKLISPEELEKPLFEWLKNNLHI</sequence>
<dbReference type="Pfam" id="PF12641">
    <property type="entry name" value="Flavodoxin_3"/>
    <property type="match status" value="1"/>
</dbReference>
<evidence type="ECO:0000313" key="2">
    <source>
        <dbReference type="EMBL" id="MPM58480.1"/>
    </source>
</evidence>
<gene>
    <name evidence="2" type="ORF">SDC9_105311</name>
</gene>
<evidence type="ECO:0000259" key="1">
    <source>
        <dbReference type="PROSITE" id="PS50902"/>
    </source>
</evidence>
<dbReference type="EMBL" id="VSSQ01016785">
    <property type="protein sequence ID" value="MPM58480.1"/>
    <property type="molecule type" value="Genomic_DNA"/>
</dbReference>
<dbReference type="GO" id="GO:0009055">
    <property type="term" value="F:electron transfer activity"/>
    <property type="evidence" value="ECO:0007669"/>
    <property type="project" value="InterPro"/>
</dbReference>
<name>A0A645AZ68_9ZZZZ</name>
<accession>A0A645AZ68</accession>
<feature type="domain" description="Flavodoxin-like" evidence="1">
    <location>
        <begin position="3"/>
        <end position="160"/>
    </location>
</feature>
<comment type="caution">
    <text evidence="2">The sequence shown here is derived from an EMBL/GenBank/DDBJ whole genome shotgun (WGS) entry which is preliminary data.</text>
</comment>
<dbReference type="PROSITE" id="PS00201">
    <property type="entry name" value="FLAVODOXIN"/>
    <property type="match status" value="1"/>
</dbReference>